<dbReference type="EMBL" id="GL883010">
    <property type="protein sequence ID" value="EGG21556.1"/>
    <property type="molecule type" value="Genomic_DNA"/>
</dbReference>
<organism evidence="7 8">
    <name type="scientific">Cavenderia fasciculata</name>
    <name type="common">Slime mold</name>
    <name type="synonym">Dictyostelium fasciculatum</name>
    <dbReference type="NCBI Taxonomy" id="261658"/>
    <lineage>
        <taxon>Eukaryota</taxon>
        <taxon>Amoebozoa</taxon>
        <taxon>Evosea</taxon>
        <taxon>Eumycetozoa</taxon>
        <taxon>Dictyostelia</taxon>
        <taxon>Acytosteliales</taxon>
        <taxon>Cavenderiaceae</taxon>
        <taxon>Cavenderia</taxon>
    </lineage>
</organism>
<name>F4PSS8_CACFS</name>
<proteinExistence type="predicted"/>
<dbReference type="InterPro" id="IPR011989">
    <property type="entry name" value="ARM-like"/>
</dbReference>
<dbReference type="Proteomes" id="UP000007797">
    <property type="component" value="Unassembled WGS sequence"/>
</dbReference>
<accession>F4PSS8</accession>
<dbReference type="KEGG" id="dfa:DFA_01442"/>
<evidence type="ECO:0000256" key="2">
    <source>
        <dbReference type="ARBA" id="ARBA00022448"/>
    </source>
</evidence>
<protein>
    <submittedName>
        <fullName evidence="7">Uncharacterized protein</fullName>
    </submittedName>
</protein>
<dbReference type="SUPFAM" id="SSF48371">
    <property type="entry name" value="ARM repeat"/>
    <property type="match status" value="1"/>
</dbReference>
<evidence type="ECO:0000313" key="7">
    <source>
        <dbReference type="EMBL" id="EGG21556.1"/>
    </source>
</evidence>
<dbReference type="RefSeq" id="XP_004359406.1">
    <property type="nucleotide sequence ID" value="XM_004359349.1"/>
</dbReference>
<evidence type="ECO:0000256" key="6">
    <source>
        <dbReference type="SAM" id="MobiDB-lite"/>
    </source>
</evidence>
<comment type="subcellular location">
    <subcellularLocation>
        <location evidence="1">Cytoplasm</location>
    </subcellularLocation>
</comment>
<evidence type="ECO:0000256" key="4">
    <source>
        <dbReference type="ARBA" id="ARBA00022737"/>
    </source>
</evidence>
<dbReference type="GO" id="GO:0005737">
    <property type="term" value="C:cytoplasm"/>
    <property type="evidence" value="ECO:0007669"/>
    <property type="project" value="UniProtKB-SubCell"/>
</dbReference>
<keyword evidence="4" id="KW-0677">Repeat</keyword>
<evidence type="ECO:0000313" key="8">
    <source>
        <dbReference type="Proteomes" id="UP000007797"/>
    </source>
</evidence>
<evidence type="ECO:0000256" key="3">
    <source>
        <dbReference type="ARBA" id="ARBA00022490"/>
    </source>
</evidence>
<feature type="compositionally biased region" description="Acidic residues" evidence="6">
    <location>
        <begin position="342"/>
        <end position="356"/>
    </location>
</feature>
<gene>
    <name evidence="7" type="ORF">DFA_01442</name>
</gene>
<dbReference type="PANTHER" id="PTHR10527">
    <property type="entry name" value="IMPORTIN BETA"/>
    <property type="match status" value="1"/>
</dbReference>
<feature type="region of interest" description="Disordered" evidence="6">
    <location>
        <begin position="342"/>
        <end position="362"/>
    </location>
</feature>
<evidence type="ECO:0000256" key="1">
    <source>
        <dbReference type="ARBA" id="ARBA00004496"/>
    </source>
</evidence>
<dbReference type="GeneID" id="14872979"/>
<dbReference type="AlphaFoldDB" id="F4PSS8"/>
<keyword evidence="2" id="KW-0813">Transport</keyword>
<keyword evidence="5" id="KW-0653">Protein transport</keyword>
<keyword evidence="3" id="KW-0963">Cytoplasm</keyword>
<dbReference type="OrthoDB" id="30818at2759"/>
<reference evidence="8" key="1">
    <citation type="journal article" date="2011" name="Genome Res.">
        <title>Phylogeny-wide analysis of social amoeba genomes highlights ancient origins for complex intercellular communication.</title>
        <authorList>
            <person name="Heidel A.J."/>
            <person name="Lawal H.M."/>
            <person name="Felder M."/>
            <person name="Schilde C."/>
            <person name="Helps N.R."/>
            <person name="Tunggal B."/>
            <person name="Rivero F."/>
            <person name="John U."/>
            <person name="Schleicher M."/>
            <person name="Eichinger L."/>
            <person name="Platzer M."/>
            <person name="Noegel A.A."/>
            <person name="Schaap P."/>
            <person name="Gloeckner G."/>
        </authorList>
    </citation>
    <scope>NUCLEOTIDE SEQUENCE [LARGE SCALE GENOMIC DNA]</scope>
    <source>
        <strain evidence="8">SH3</strain>
    </source>
</reference>
<dbReference type="InterPro" id="IPR040122">
    <property type="entry name" value="Importin_beta"/>
</dbReference>
<dbReference type="Gene3D" id="1.25.10.10">
    <property type="entry name" value="Leucine-rich Repeat Variant"/>
    <property type="match status" value="2"/>
</dbReference>
<sequence>MEEPISEILEIIVKYANSPENAPAETFRKYTTNQLVSWFLYLTVKCEYPVIRHYTSTCLLTALGIPACYLKITPELVEALRNELWNLLNQEFTTKLDKEVRDNIVKAIGCFNRFLPNEWRLFRPKLMEALKPENTMINLRGNSFMVLAECLSTHNNVPVEMAVEIVRLIKEALEDTSIHVSVSALFAFGAVLDDQIGDLDMTQPLQPLALKVIANAAKADNGSFYEYLDAVWGLLETNQDFILPYAQDYIDLLVGILTNHVLTNKYLKRSIHNLLLSILEAGMGELSTEQSEALVKSIYYSCGEIKDIDIDVWNSDTNVDSSNFIQQEDNGMDTRLLVEGDDEEVEEEEEEQDEEAREAKEDQIAEDTLDLEFLQRFVVLNTSEHTEIVVARFNEMISTTTNTWKDKYGALFGLAHTISHMSYDFIPFINDTLAILLSTIDNTNPRVRLISFHCLIQLSLDFQREIMENKELLFTAIKIAKVEKNERIQSSCCTFIQSMVQNLEGRFFTDHSTHREDLLNYYSRFVPILLKMFEDYQLSKDSKKVRFRALMALSVMCDACGKKMFAKDLAKIMSVVRKHGVAFDLQAGFFKACINFIKCLGNDFAVYLPILLTLLNYNLYSGHLFRVRQAMRFLPLYLTSDACGFNLIHFYPYSEAMAKMISQGDICGTSCAETKSAASASLQNLQLVHNAKHGVGSAKAHEYFTKVLAYLVTACKIESDPAALEERLSSIAELLKVVGDNFFTYEQILRTLSFFKETRLQIYDILKKGPPTPGEDDDADEEIFDAEDFRIHCTNSLYGIHEIVGEAMKHNQSSALTTMATEIIPDMIKAVKDKKMDEDLKVSIFCLLSDFTEVGGQWIIDMLPTFVPLMLSVLENPKTPQPNKQTIFFLLGIVAQTAQSAFAPYVFKALQIFNQHISSPDAADEENIVSTENGISSIGRFIRYVPQLSEHASVIIPLWLSKYPISDEDESKQFLQNVNAIARMYPKQTLIPQLDNLIVFYTNFFKGNLVCQRSIFELKEFINSINKK</sequence>
<evidence type="ECO:0000256" key="5">
    <source>
        <dbReference type="ARBA" id="ARBA00022927"/>
    </source>
</evidence>
<dbReference type="InterPro" id="IPR016024">
    <property type="entry name" value="ARM-type_fold"/>
</dbReference>
<keyword evidence="8" id="KW-1185">Reference proteome</keyword>
<dbReference type="GO" id="GO:0006606">
    <property type="term" value="P:protein import into nucleus"/>
    <property type="evidence" value="ECO:0007669"/>
    <property type="project" value="InterPro"/>
</dbReference>